<dbReference type="InterPro" id="IPR050957">
    <property type="entry name" value="BMP_lipoprotein"/>
</dbReference>
<dbReference type="InterPro" id="IPR003760">
    <property type="entry name" value="PnrA-like"/>
</dbReference>
<keyword evidence="4" id="KW-0732">Signal</keyword>
<name>A0A7V3RFQ6_9BACT</name>
<feature type="domain" description="ABC transporter substrate-binding protein PnrA-like" evidence="7">
    <location>
        <begin position="25"/>
        <end position="321"/>
    </location>
</feature>
<protein>
    <submittedName>
        <fullName evidence="8">BMP family ABC transporter substrate-binding protein</fullName>
    </submittedName>
</protein>
<comment type="subcellular location">
    <subcellularLocation>
        <location evidence="1">Cell membrane</location>
        <topology evidence="1">Lipid-anchor</topology>
    </subcellularLocation>
</comment>
<keyword evidence="5" id="KW-0472">Membrane</keyword>
<keyword evidence="6" id="KW-0449">Lipoprotein</keyword>
<evidence type="ECO:0000256" key="1">
    <source>
        <dbReference type="ARBA" id="ARBA00004193"/>
    </source>
</evidence>
<gene>
    <name evidence="8" type="ORF">ENX73_06865</name>
</gene>
<accession>A0A7V3RFQ6</accession>
<dbReference type="GO" id="GO:0005886">
    <property type="term" value="C:plasma membrane"/>
    <property type="evidence" value="ECO:0007669"/>
    <property type="project" value="UniProtKB-SubCell"/>
</dbReference>
<proteinExistence type="inferred from homology"/>
<evidence type="ECO:0000256" key="5">
    <source>
        <dbReference type="ARBA" id="ARBA00023136"/>
    </source>
</evidence>
<comment type="similarity">
    <text evidence="2">Belongs to the BMP lipoprotein family.</text>
</comment>
<evidence type="ECO:0000256" key="4">
    <source>
        <dbReference type="ARBA" id="ARBA00022729"/>
    </source>
</evidence>
<reference evidence="8" key="1">
    <citation type="journal article" date="2020" name="mSystems">
        <title>Genome- and Community-Level Interaction Insights into Carbon Utilization and Element Cycling Functions of Hydrothermarchaeota in Hydrothermal Sediment.</title>
        <authorList>
            <person name="Zhou Z."/>
            <person name="Liu Y."/>
            <person name="Xu W."/>
            <person name="Pan J."/>
            <person name="Luo Z.H."/>
            <person name="Li M."/>
        </authorList>
    </citation>
    <scope>NUCLEOTIDE SEQUENCE [LARGE SCALE GENOMIC DNA]</scope>
    <source>
        <strain evidence="8">SpSt-966</strain>
    </source>
</reference>
<dbReference type="AlphaFoldDB" id="A0A7V3RFQ6"/>
<dbReference type="PANTHER" id="PTHR34296:SF2">
    <property type="entry name" value="ABC TRANSPORTER GUANOSINE-BINDING PROTEIN NUPN"/>
    <property type="match status" value="1"/>
</dbReference>
<dbReference type="InterPro" id="IPR028082">
    <property type="entry name" value="Peripla_BP_I"/>
</dbReference>
<dbReference type="SUPFAM" id="SSF53822">
    <property type="entry name" value="Periplasmic binding protein-like I"/>
    <property type="match status" value="1"/>
</dbReference>
<evidence type="ECO:0000313" key="8">
    <source>
        <dbReference type="EMBL" id="HGE75821.1"/>
    </source>
</evidence>
<evidence type="ECO:0000256" key="6">
    <source>
        <dbReference type="ARBA" id="ARBA00023288"/>
    </source>
</evidence>
<dbReference type="EMBL" id="DTPE01000273">
    <property type="protein sequence ID" value="HGE75821.1"/>
    <property type="molecule type" value="Genomic_DNA"/>
</dbReference>
<organism evidence="8">
    <name type="scientific">Mesoaciditoga lauensis</name>
    <dbReference type="NCBI Taxonomy" id="1495039"/>
    <lineage>
        <taxon>Bacteria</taxon>
        <taxon>Thermotogati</taxon>
        <taxon>Thermotogota</taxon>
        <taxon>Thermotogae</taxon>
        <taxon>Mesoaciditogales</taxon>
        <taxon>Mesoaciditogaceae</taxon>
        <taxon>Mesoaciditoga</taxon>
    </lineage>
</organism>
<comment type="caution">
    <text evidence="8">The sequence shown here is derived from an EMBL/GenBank/DDBJ whole genome shotgun (WGS) entry which is preliminary data.</text>
</comment>
<dbReference type="CDD" id="cd06354">
    <property type="entry name" value="PBP1_PrnA-like"/>
    <property type="match status" value="1"/>
</dbReference>
<keyword evidence="3" id="KW-1003">Cell membrane</keyword>
<dbReference type="Gene3D" id="3.40.50.2300">
    <property type="match status" value="2"/>
</dbReference>
<evidence type="ECO:0000259" key="7">
    <source>
        <dbReference type="Pfam" id="PF02608"/>
    </source>
</evidence>
<evidence type="ECO:0000256" key="3">
    <source>
        <dbReference type="ARBA" id="ARBA00022475"/>
    </source>
</evidence>
<evidence type="ECO:0000256" key="2">
    <source>
        <dbReference type="ARBA" id="ARBA00008610"/>
    </source>
</evidence>
<dbReference type="Pfam" id="PF02608">
    <property type="entry name" value="Bmp"/>
    <property type="match status" value="1"/>
</dbReference>
<sequence>MKKFLFVFLISILILGTAGMSLTVFFVTDTGGLGDKSFNDSAWAGVQMAVQKYGITANVIQSYEQADYVPNLTAAAQVADVVVAVGFMMQDAVTQVAPQFPNVKFITIDFSVDAPNVESFLFTENQGAYLAGYLAAAMSKTGKVGFVGGIPIPPVERYQYGYYAGIQTYNVLNGANVQILSGYVGSFDDPAAGKSMTNSQFSEGADIIFADAGLTGLGTIEAAKDAGPGHFAIGVDQDQDYLAPGYVLTSAMKRVDVAVFDGIQSVVEGTFKAGTVTLDLAENGVGISPMTYTKQLVPASVMHQLDVLKQAVISGEIVVPGTSKELQAFQVPAITF</sequence>
<dbReference type="PANTHER" id="PTHR34296">
    <property type="entry name" value="TRANSCRIPTIONAL ACTIVATOR PROTEIN MED"/>
    <property type="match status" value="1"/>
</dbReference>